<dbReference type="InterPro" id="IPR007396">
    <property type="entry name" value="TR_PAI2-type"/>
</dbReference>
<name>A0A1H8SDB6_9ACTN</name>
<dbReference type="STRING" id="310780.SAMN05216267_104111"/>
<organism evidence="1 2">
    <name type="scientific">Actinacidiphila rubida</name>
    <dbReference type="NCBI Taxonomy" id="310780"/>
    <lineage>
        <taxon>Bacteria</taxon>
        <taxon>Bacillati</taxon>
        <taxon>Actinomycetota</taxon>
        <taxon>Actinomycetes</taxon>
        <taxon>Kitasatosporales</taxon>
        <taxon>Streptomycetaceae</taxon>
        <taxon>Actinacidiphila</taxon>
    </lineage>
</organism>
<protein>
    <submittedName>
        <fullName evidence="1">Negative transcriptional regulator, PaiB family</fullName>
    </submittedName>
</protein>
<dbReference type="PANTHER" id="PTHR35802:SF1">
    <property type="entry name" value="PROTEASE SYNTHASE AND SPORULATION PROTEIN PAI 2"/>
    <property type="match status" value="1"/>
</dbReference>
<evidence type="ECO:0000313" key="1">
    <source>
        <dbReference type="EMBL" id="SEO76496.1"/>
    </source>
</evidence>
<dbReference type="RefSeq" id="WP_069466900.1">
    <property type="nucleotide sequence ID" value="NZ_FODD01000041.1"/>
</dbReference>
<gene>
    <name evidence="1" type="ORF">SAMN05216267_104111</name>
</gene>
<sequence>MLDQPIYALTDPVRLRELVAAHGWATLVSATGGGPVVSHLPVIPDPYPDPDADGDGDALTILGHLARADAELHELGRHDVVVIVEGPDGYVSPSTYRAGPYVPTWNFVVAHLHGRPAVLDAEQTYRVLERTVEHFEAGRPEPWRLATVEDYARDIAPYTTGFRLRPSRVAGKHKLSQDKPHDVALRAAAALDVDGPHGNRALAAAMRRVLVTGD</sequence>
<dbReference type="Gene3D" id="2.30.110.10">
    <property type="entry name" value="Electron Transport, Fmn-binding Protein, Chain A"/>
    <property type="match status" value="1"/>
</dbReference>
<dbReference type="Pfam" id="PF04299">
    <property type="entry name" value="FMN_bind_2"/>
    <property type="match status" value="1"/>
</dbReference>
<evidence type="ECO:0000313" key="2">
    <source>
        <dbReference type="Proteomes" id="UP000181951"/>
    </source>
</evidence>
<dbReference type="InterPro" id="IPR012349">
    <property type="entry name" value="Split_barrel_FMN-bd"/>
</dbReference>
<dbReference type="EMBL" id="FODD01000041">
    <property type="protein sequence ID" value="SEO76496.1"/>
    <property type="molecule type" value="Genomic_DNA"/>
</dbReference>
<dbReference type="Proteomes" id="UP000181951">
    <property type="component" value="Unassembled WGS sequence"/>
</dbReference>
<reference evidence="1 2" key="1">
    <citation type="submission" date="2016-10" db="EMBL/GenBank/DDBJ databases">
        <authorList>
            <person name="de Groot N.N."/>
        </authorList>
    </citation>
    <scope>NUCLEOTIDE SEQUENCE [LARGE SCALE GENOMIC DNA]</scope>
    <source>
        <strain evidence="1 2">CGMCC 4.2026</strain>
    </source>
</reference>
<accession>A0A1H8SDB6</accession>
<dbReference type="PIRSF" id="PIRSF010372">
    <property type="entry name" value="PaiB"/>
    <property type="match status" value="1"/>
</dbReference>
<proteinExistence type="predicted"/>
<keyword evidence="2" id="KW-1185">Reference proteome</keyword>
<dbReference type="PANTHER" id="PTHR35802">
    <property type="entry name" value="PROTEASE SYNTHASE AND SPORULATION PROTEIN PAI 2"/>
    <property type="match status" value="1"/>
</dbReference>
<dbReference type="SUPFAM" id="SSF50475">
    <property type="entry name" value="FMN-binding split barrel"/>
    <property type="match status" value="1"/>
</dbReference>
<dbReference type="AlphaFoldDB" id="A0A1H8SDB6"/>